<dbReference type="Gene3D" id="2.60.120.10">
    <property type="entry name" value="Jelly Rolls"/>
    <property type="match status" value="1"/>
</dbReference>
<reference evidence="1 2" key="1">
    <citation type="submission" date="2019-12" db="EMBL/GenBank/DDBJ databases">
        <title>The draft genomic sequence of strain Chitinophaga oryziterrae JCM 16595.</title>
        <authorList>
            <person name="Zhang X."/>
        </authorList>
    </citation>
    <scope>NUCLEOTIDE SEQUENCE [LARGE SCALE GENOMIC DNA]</scope>
    <source>
        <strain evidence="1 2">JCM 16595</strain>
    </source>
</reference>
<dbReference type="InterPro" id="IPR014710">
    <property type="entry name" value="RmlC-like_jellyroll"/>
</dbReference>
<dbReference type="RefSeq" id="WP_157302123.1">
    <property type="nucleotide sequence ID" value="NZ_BAAAZB010000015.1"/>
</dbReference>
<dbReference type="EMBL" id="WRXO01000007">
    <property type="protein sequence ID" value="MVT43465.1"/>
    <property type="molecule type" value="Genomic_DNA"/>
</dbReference>
<accession>A0A6N8JDR8</accession>
<comment type="caution">
    <text evidence="1">The sequence shown here is derived from an EMBL/GenBank/DDBJ whole genome shotgun (WGS) entry which is preliminary data.</text>
</comment>
<evidence type="ECO:0000313" key="2">
    <source>
        <dbReference type="Proteomes" id="UP000468388"/>
    </source>
</evidence>
<dbReference type="Proteomes" id="UP000468388">
    <property type="component" value="Unassembled WGS sequence"/>
</dbReference>
<organism evidence="1 2">
    <name type="scientific">Chitinophaga oryziterrae</name>
    <dbReference type="NCBI Taxonomy" id="1031224"/>
    <lineage>
        <taxon>Bacteria</taxon>
        <taxon>Pseudomonadati</taxon>
        <taxon>Bacteroidota</taxon>
        <taxon>Chitinophagia</taxon>
        <taxon>Chitinophagales</taxon>
        <taxon>Chitinophagaceae</taxon>
        <taxon>Chitinophaga</taxon>
    </lineage>
</organism>
<dbReference type="OrthoDB" id="944427at2"/>
<protein>
    <recommendedName>
        <fullName evidence="3">Cyclic nucleotide-binding domain-containing protein</fullName>
    </recommendedName>
</protein>
<proteinExistence type="predicted"/>
<dbReference type="InterPro" id="IPR018490">
    <property type="entry name" value="cNMP-bd_dom_sf"/>
</dbReference>
<name>A0A6N8JDR8_9BACT</name>
<dbReference type="SUPFAM" id="SSF51206">
    <property type="entry name" value="cAMP-binding domain-like"/>
    <property type="match status" value="1"/>
</dbReference>
<gene>
    <name evidence="1" type="ORF">GO495_22895</name>
</gene>
<dbReference type="AlphaFoldDB" id="A0A6N8JDR8"/>
<evidence type="ECO:0000313" key="1">
    <source>
        <dbReference type="EMBL" id="MVT43465.1"/>
    </source>
</evidence>
<sequence>MEKTDYFKVLRNKFPVKDDHPFLAELEQKCTVLKLEKNELLIRYNADNKKMFFIVSGSFIRSIITSRGEDRTVMFHTEDFLEFVKAYDTVYFHEKTNYEIKANERSVVIAFDYDFMFQAVSKQLDLLQYFTFKTEELLKTIDLFRNFQLGLTSDEYLSWLYENYSFLFQRFPAQNIASFMGITPVWLSKLKAKLTS</sequence>
<keyword evidence="2" id="KW-1185">Reference proteome</keyword>
<evidence type="ECO:0008006" key="3">
    <source>
        <dbReference type="Google" id="ProtNLM"/>
    </source>
</evidence>